<feature type="transmembrane region" description="Helical" evidence="1">
    <location>
        <begin position="103"/>
        <end position="125"/>
    </location>
</feature>
<dbReference type="AlphaFoldDB" id="A0A3S8Z5Z2"/>
<dbReference type="KEGG" id="fsl:EJO69_00375"/>
<evidence type="ECO:0000313" key="3">
    <source>
        <dbReference type="Proteomes" id="UP000270021"/>
    </source>
</evidence>
<dbReference type="Proteomes" id="UP000270021">
    <property type="component" value="Chromosome"/>
</dbReference>
<name>A0A3S8Z5Z2_9ACTO</name>
<proteinExistence type="predicted"/>
<keyword evidence="3" id="KW-1185">Reference proteome</keyword>
<feature type="transmembrane region" description="Helical" evidence="1">
    <location>
        <begin position="63"/>
        <end position="83"/>
    </location>
</feature>
<gene>
    <name evidence="2" type="ORF">EJO69_00375</name>
</gene>
<keyword evidence="1" id="KW-0472">Membrane</keyword>
<accession>A0A3S8Z5Z2</accession>
<reference evidence="2 3" key="1">
    <citation type="submission" date="2018-12" db="EMBL/GenBank/DDBJ databases">
        <title>Complete genome sequence of Flaviflexus salsibiostraticola KCTC 33148.</title>
        <authorList>
            <person name="Bae J.-W."/>
        </authorList>
    </citation>
    <scope>NUCLEOTIDE SEQUENCE [LARGE SCALE GENOMIC DNA]</scope>
    <source>
        <strain evidence="2 3">KCTC 33148</strain>
    </source>
</reference>
<dbReference type="RefSeq" id="WP_126037705.1">
    <property type="nucleotide sequence ID" value="NZ_CP034438.1"/>
</dbReference>
<dbReference type="OrthoDB" id="3388334at2"/>
<keyword evidence="1" id="KW-1133">Transmembrane helix</keyword>
<dbReference type="EMBL" id="CP034438">
    <property type="protein sequence ID" value="AZN28922.1"/>
    <property type="molecule type" value="Genomic_DNA"/>
</dbReference>
<organism evidence="2 3">
    <name type="scientific">Flaviflexus salsibiostraticola</name>
    <dbReference type="NCBI Taxonomy" id="1282737"/>
    <lineage>
        <taxon>Bacteria</taxon>
        <taxon>Bacillati</taxon>
        <taxon>Actinomycetota</taxon>
        <taxon>Actinomycetes</taxon>
        <taxon>Actinomycetales</taxon>
        <taxon>Actinomycetaceae</taxon>
        <taxon>Flaviflexus</taxon>
    </lineage>
</organism>
<evidence type="ECO:0000313" key="2">
    <source>
        <dbReference type="EMBL" id="AZN28922.1"/>
    </source>
</evidence>
<evidence type="ECO:0000256" key="1">
    <source>
        <dbReference type="SAM" id="Phobius"/>
    </source>
</evidence>
<sequence>MDILIAVLALLISAVVGWLVVEGVLAIARVVPDVREGKLILEPEPPKRRVLRGGTVIGILERLSVTGLIIVGQPGLIAAVVAIKSLGRWSELKEDPAVSERFIIGSLASCMWAGACGFIALQLIVA</sequence>
<keyword evidence="1" id="KW-0812">Transmembrane</keyword>
<protein>
    <submittedName>
        <fullName evidence="2">Uncharacterized protein</fullName>
    </submittedName>
</protein>